<feature type="transmembrane region" description="Helical" evidence="12">
    <location>
        <begin position="266"/>
        <end position="285"/>
    </location>
</feature>
<evidence type="ECO:0000256" key="9">
    <source>
        <dbReference type="ARBA" id="ARBA00023136"/>
    </source>
</evidence>
<dbReference type="GO" id="GO:0001508">
    <property type="term" value="P:action potential"/>
    <property type="evidence" value="ECO:0007669"/>
    <property type="project" value="TreeGrafter"/>
</dbReference>
<evidence type="ECO:0000256" key="1">
    <source>
        <dbReference type="ARBA" id="ARBA00004141"/>
    </source>
</evidence>
<feature type="transmembrane region" description="Helical" evidence="12">
    <location>
        <begin position="164"/>
        <end position="181"/>
    </location>
</feature>
<proteinExistence type="predicted"/>
<feature type="transmembrane region" description="Helical" evidence="12">
    <location>
        <begin position="201"/>
        <end position="225"/>
    </location>
</feature>
<comment type="caution">
    <text evidence="14">The sequence shown here is derived from an EMBL/GenBank/DDBJ whole genome shotgun (WGS) entry which is preliminary data.</text>
</comment>
<dbReference type="Pfam" id="PF00520">
    <property type="entry name" value="Ion_trans"/>
    <property type="match status" value="1"/>
</dbReference>
<comment type="subcellular location">
    <subcellularLocation>
        <location evidence="1">Membrane</location>
        <topology evidence="1">Multi-pass membrane protein</topology>
    </subcellularLocation>
</comment>
<reference evidence="14" key="1">
    <citation type="submission" date="2023-08" db="EMBL/GenBank/DDBJ databases">
        <authorList>
            <person name="Chen Y."/>
            <person name="Shah S."/>
            <person name="Dougan E. K."/>
            <person name="Thang M."/>
            <person name="Chan C."/>
        </authorList>
    </citation>
    <scope>NUCLEOTIDE SEQUENCE</scope>
</reference>
<dbReference type="SUPFAM" id="SSF81324">
    <property type="entry name" value="Voltage-gated potassium channels"/>
    <property type="match status" value="1"/>
</dbReference>
<sequence length="324" mass="35949">MQRTERVESRTQPTRRSWLYTRSELDASASDSDPDEDNASLRDESISGSSFANLCVGWPQLSCCSWVVLNTLSCLAVVASVGGTVVISVPQISKMLYCIHIYNAVELTSSIFFIIEYLVRLIASGQKCWKYATSILGIVDLLVCLIALPTIYTKLISWTADPFHAGHAFHILACLRMFRLFKLLQFVKECQMLTSAIRKDLRFIAVYLFGVFVVVLVLGSCLYAAEHSRNESSAFASIPLGMWWATVTLTTVGYGDLVPETIFGKLFASLSMLIGYGMLADAFCWKKLCRFGAGALTLITHLGEPLNLTSAFCCLGFRFVLDKM</sequence>
<dbReference type="PRINTS" id="PR00169">
    <property type="entry name" value="KCHANNEL"/>
</dbReference>
<evidence type="ECO:0000256" key="5">
    <source>
        <dbReference type="ARBA" id="ARBA00022826"/>
    </source>
</evidence>
<protein>
    <recommendedName>
        <fullName evidence="13">Ion transport domain-containing protein</fullName>
    </recommendedName>
</protein>
<dbReference type="PANTHER" id="PTHR11537:SF254">
    <property type="entry name" value="POTASSIUM VOLTAGE-GATED CHANNEL PROTEIN SHAB"/>
    <property type="match status" value="1"/>
</dbReference>
<gene>
    <name evidence="14" type="ORF">EVOR1521_LOCUS7077</name>
</gene>
<keyword evidence="2" id="KW-0813">Transport</keyword>
<dbReference type="InterPro" id="IPR028325">
    <property type="entry name" value="VG_K_chnl"/>
</dbReference>
<keyword evidence="5" id="KW-0631">Potassium channel</keyword>
<feature type="transmembrane region" description="Helical" evidence="12">
    <location>
        <begin position="305"/>
        <end position="321"/>
    </location>
</feature>
<keyword evidence="7 12" id="KW-1133">Transmembrane helix</keyword>
<keyword evidence="15" id="KW-1185">Reference proteome</keyword>
<evidence type="ECO:0000256" key="12">
    <source>
        <dbReference type="SAM" id="Phobius"/>
    </source>
</evidence>
<evidence type="ECO:0000256" key="8">
    <source>
        <dbReference type="ARBA" id="ARBA00023065"/>
    </source>
</evidence>
<evidence type="ECO:0000256" key="4">
    <source>
        <dbReference type="ARBA" id="ARBA00022692"/>
    </source>
</evidence>
<keyword evidence="4 12" id="KW-0812">Transmembrane</keyword>
<keyword evidence="3" id="KW-0633">Potassium transport</keyword>
<dbReference type="GO" id="GO:0005249">
    <property type="term" value="F:voltage-gated potassium channel activity"/>
    <property type="evidence" value="ECO:0007669"/>
    <property type="project" value="InterPro"/>
</dbReference>
<keyword evidence="8" id="KW-0406">Ion transport</keyword>
<keyword evidence="6" id="KW-0630">Potassium</keyword>
<keyword evidence="10" id="KW-0407">Ion channel</keyword>
<evidence type="ECO:0000256" key="2">
    <source>
        <dbReference type="ARBA" id="ARBA00022448"/>
    </source>
</evidence>
<feature type="transmembrane region" description="Helical" evidence="12">
    <location>
        <begin position="237"/>
        <end position="254"/>
    </location>
</feature>
<keyword evidence="9 12" id="KW-0472">Membrane</keyword>
<evidence type="ECO:0000256" key="3">
    <source>
        <dbReference type="ARBA" id="ARBA00022538"/>
    </source>
</evidence>
<evidence type="ECO:0000313" key="14">
    <source>
        <dbReference type="EMBL" id="CAJ1378571.1"/>
    </source>
</evidence>
<dbReference type="InterPro" id="IPR005821">
    <property type="entry name" value="Ion_trans_dom"/>
</dbReference>
<evidence type="ECO:0000256" key="7">
    <source>
        <dbReference type="ARBA" id="ARBA00022989"/>
    </source>
</evidence>
<dbReference type="Proteomes" id="UP001178507">
    <property type="component" value="Unassembled WGS sequence"/>
</dbReference>
<evidence type="ECO:0000256" key="10">
    <source>
        <dbReference type="ARBA" id="ARBA00023303"/>
    </source>
</evidence>
<evidence type="ECO:0000256" key="11">
    <source>
        <dbReference type="SAM" id="MobiDB-lite"/>
    </source>
</evidence>
<evidence type="ECO:0000259" key="13">
    <source>
        <dbReference type="Pfam" id="PF00520"/>
    </source>
</evidence>
<dbReference type="AlphaFoldDB" id="A0AA36MNP0"/>
<dbReference type="Gene3D" id="1.10.287.70">
    <property type="match status" value="1"/>
</dbReference>
<dbReference type="PANTHER" id="PTHR11537">
    <property type="entry name" value="VOLTAGE-GATED POTASSIUM CHANNEL"/>
    <property type="match status" value="1"/>
</dbReference>
<evidence type="ECO:0000313" key="15">
    <source>
        <dbReference type="Proteomes" id="UP001178507"/>
    </source>
</evidence>
<organism evidence="14 15">
    <name type="scientific">Effrenium voratum</name>
    <dbReference type="NCBI Taxonomy" id="2562239"/>
    <lineage>
        <taxon>Eukaryota</taxon>
        <taxon>Sar</taxon>
        <taxon>Alveolata</taxon>
        <taxon>Dinophyceae</taxon>
        <taxon>Suessiales</taxon>
        <taxon>Symbiodiniaceae</taxon>
        <taxon>Effrenium</taxon>
    </lineage>
</organism>
<dbReference type="GO" id="GO:0008076">
    <property type="term" value="C:voltage-gated potassium channel complex"/>
    <property type="evidence" value="ECO:0007669"/>
    <property type="project" value="InterPro"/>
</dbReference>
<accession>A0AA36MNP0</accession>
<feature type="transmembrane region" description="Helical" evidence="12">
    <location>
        <begin position="131"/>
        <end position="152"/>
    </location>
</feature>
<dbReference type="EMBL" id="CAUJNA010000554">
    <property type="protein sequence ID" value="CAJ1378571.1"/>
    <property type="molecule type" value="Genomic_DNA"/>
</dbReference>
<evidence type="ECO:0000256" key="6">
    <source>
        <dbReference type="ARBA" id="ARBA00022958"/>
    </source>
</evidence>
<feature type="region of interest" description="Disordered" evidence="11">
    <location>
        <begin position="1"/>
        <end position="42"/>
    </location>
</feature>
<feature type="domain" description="Ion transport" evidence="13">
    <location>
        <begin position="71"/>
        <end position="280"/>
    </location>
</feature>
<feature type="transmembrane region" description="Helical" evidence="12">
    <location>
        <begin position="99"/>
        <end position="119"/>
    </location>
</feature>
<name>A0AA36MNP0_9DINO</name>
<feature type="transmembrane region" description="Helical" evidence="12">
    <location>
        <begin position="67"/>
        <end position="87"/>
    </location>
</feature>